<protein>
    <submittedName>
        <fullName evidence="1">Uncharacterized protein</fullName>
    </submittedName>
</protein>
<gene>
    <name evidence="1" type="ORF">ACFFLS_19415</name>
</gene>
<accession>A0ABV6BUW3</accession>
<evidence type="ECO:0000313" key="2">
    <source>
        <dbReference type="Proteomes" id="UP001589734"/>
    </source>
</evidence>
<name>A0ABV6BUW3_9FLAO</name>
<organism evidence="1 2">
    <name type="scientific">Flavobacterium procerum</name>
    <dbReference type="NCBI Taxonomy" id="1455569"/>
    <lineage>
        <taxon>Bacteria</taxon>
        <taxon>Pseudomonadati</taxon>
        <taxon>Bacteroidota</taxon>
        <taxon>Flavobacteriia</taxon>
        <taxon>Flavobacteriales</taxon>
        <taxon>Flavobacteriaceae</taxon>
        <taxon>Flavobacterium</taxon>
    </lineage>
</organism>
<evidence type="ECO:0000313" key="1">
    <source>
        <dbReference type="EMBL" id="MFC0079225.1"/>
    </source>
</evidence>
<keyword evidence="2" id="KW-1185">Reference proteome</keyword>
<comment type="caution">
    <text evidence="1">The sequence shown here is derived from an EMBL/GenBank/DDBJ whole genome shotgun (WGS) entry which is preliminary data.</text>
</comment>
<sequence>MSIIRKRLVIMFCTASIIVNAQKALYSIGFMASIEEADIVFPIYGKWHLSGFQRQGGGLPVAEWTLASVLKKQIWRCRGRNEL</sequence>
<dbReference type="RefSeq" id="WP_379682463.1">
    <property type="nucleotide sequence ID" value="NZ_JBHLYW010000019.1"/>
</dbReference>
<proteinExistence type="predicted"/>
<dbReference type="Proteomes" id="UP001589734">
    <property type="component" value="Unassembled WGS sequence"/>
</dbReference>
<dbReference type="EMBL" id="JBHLYW010000019">
    <property type="protein sequence ID" value="MFC0079225.1"/>
    <property type="molecule type" value="Genomic_DNA"/>
</dbReference>
<reference evidence="1 2" key="1">
    <citation type="submission" date="2024-09" db="EMBL/GenBank/DDBJ databases">
        <authorList>
            <person name="Sun Q."/>
            <person name="Mori K."/>
        </authorList>
    </citation>
    <scope>NUCLEOTIDE SEQUENCE [LARGE SCALE GENOMIC DNA]</scope>
    <source>
        <strain evidence="1 2">CGMCC 1.12926</strain>
    </source>
</reference>